<comment type="caution">
    <text evidence="1">The sequence shown here is derived from an EMBL/GenBank/DDBJ whole genome shotgun (WGS) entry which is preliminary data.</text>
</comment>
<protein>
    <submittedName>
        <fullName evidence="1">Uncharacterized protein</fullName>
    </submittedName>
</protein>
<gene>
    <name evidence="1" type="ORF">WH91_12520</name>
</gene>
<proteinExistence type="predicted"/>
<keyword evidence="2" id="KW-1185">Reference proteome</keyword>
<dbReference type="RefSeq" id="WP_074797402.1">
    <property type="nucleotide sequence ID" value="NZ_LAPV01000129.1"/>
</dbReference>
<organism evidence="1 2">
    <name type="scientific">Devosia psychrophila</name>
    <dbReference type="NCBI Taxonomy" id="728005"/>
    <lineage>
        <taxon>Bacteria</taxon>
        <taxon>Pseudomonadati</taxon>
        <taxon>Pseudomonadota</taxon>
        <taxon>Alphaproteobacteria</taxon>
        <taxon>Hyphomicrobiales</taxon>
        <taxon>Devosiaceae</taxon>
        <taxon>Devosia</taxon>
    </lineage>
</organism>
<evidence type="ECO:0000313" key="2">
    <source>
        <dbReference type="Proteomes" id="UP000033519"/>
    </source>
</evidence>
<accession>A0ABR5DXD4</accession>
<dbReference type="EMBL" id="LAPV01000129">
    <property type="protein sequence ID" value="KKC32650.1"/>
    <property type="molecule type" value="Genomic_DNA"/>
</dbReference>
<dbReference type="Proteomes" id="UP000033519">
    <property type="component" value="Unassembled WGS sequence"/>
</dbReference>
<name>A0ABR5DXD4_9HYPH</name>
<reference evidence="1 2" key="1">
    <citation type="submission" date="2015-03" db="EMBL/GenBank/DDBJ databases">
        <authorList>
            <person name="Lepp D."/>
            <person name="Hassan Y.I."/>
            <person name="Li X.-Z."/>
            <person name="Zhou T."/>
        </authorList>
    </citation>
    <scope>NUCLEOTIDE SEQUENCE [LARGE SCALE GENOMIC DNA]</scope>
    <source>
        <strain evidence="1 2">Cr7-05</strain>
    </source>
</reference>
<sequence length="109" mass="11958">MTSLIPARVVPSVAANQSPPEQLMDGPVYAAREAIVCGQLVDAIAKYKLLEANALGTYQRDSCWLIDKGDKLLVIGRSDVDSEFVLARLFRSDGNGSEDAWTKLIYLQE</sequence>
<evidence type="ECO:0000313" key="1">
    <source>
        <dbReference type="EMBL" id="KKC32650.1"/>
    </source>
</evidence>